<feature type="coiled-coil region" evidence="1">
    <location>
        <begin position="113"/>
        <end position="161"/>
    </location>
</feature>
<keyword evidence="5" id="KW-1185">Reference proteome</keyword>
<protein>
    <recommendedName>
        <fullName evidence="3">BZIP domain-containing protein</fullName>
    </recommendedName>
</protein>
<reference evidence="4 5" key="1">
    <citation type="submission" date="2021-11" db="EMBL/GenBank/DDBJ databases">
        <title>Black yeast isolated from Biological Soil Crust.</title>
        <authorList>
            <person name="Kurbessoian T."/>
        </authorList>
    </citation>
    <scope>NUCLEOTIDE SEQUENCE [LARGE SCALE GENOMIC DNA]</scope>
    <source>
        <strain evidence="4 5">CCFEE 5522</strain>
    </source>
</reference>
<dbReference type="PROSITE" id="PS50217">
    <property type="entry name" value="BZIP"/>
    <property type="match status" value="1"/>
</dbReference>
<dbReference type="GO" id="GO:0003700">
    <property type="term" value="F:DNA-binding transcription factor activity"/>
    <property type="evidence" value="ECO:0007669"/>
    <property type="project" value="InterPro"/>
</dbReference>
<evidence type="ECO:0000256" key="2">
    <source>
        <dbReference type="SAM" id="MobiDB-lite"/>
    </source>
</evidence>
<evidence type="ECO:0000313" key="5">
    <source>
        <dbReference type="Proteomes" id="UP001324427"/>
    </source>
</evidence>
<dbReference type="InterPro" id="IPR046347">
    <property type="entry name" value="bZIP_sf"/>
</dbReference>
<gene>
    <name evidence="4" type="ORF">LTR36_006310</name>
</gene>
<dbReference type="PROSITE" id="PS00036">
    <property type="entry name" value="BZIP_BASIC"/>
    <property type="match status" value="1"/>
</dbReference>
<dbReference type="SUPFAM" id="SSF57959">
    <property type="entry name" value="Leucine zipper domain"/>
    <property type="match status" value="1"/>
</dbReference>
<name>A0AAV9JD61_9PEZI</name>
<organism evidence="4 5">
    <name type="scientific">Oleoguttula mirabilis</name>
    <dbReference type="NCBI Taxonomy" id="1507867"/>
    <lineage>
        <taxon>Eukaryota</taxon>
        <taxon>Fungi</taxon>
        <taxon>Dikarya</taxon>
        <taxon>Ascomycota</taxon>
        <taxon>Pezizomycotina</taxon>
        <taxon>Dothideomycetes</taxon>
        <taxon>Dothideomycetidae</taxon>
        <taxon>Mycosphaerellales</taxon>
        <taxon>Teratosphaeriaceae</taxon>
        <taxon>Oleoguttula</taxon>
    </lineage>
</organism>
<feature type="domain" description="BZIP" evidence="3">
    <location>
        <begin position="100"/>
        <end position="158"/>
    </location>
</feature>
<dbReference type="EMBL" id="JAVFHQ010000039">
    <property type="protein sequence ID" value="KAK4542738.1"/>
    <property type="molecule type" value="Genomic_DNA"/>
</dbReference>
<evidence type="ECO:0000259" key="3">
    <source>
        <dbReference type="PROSITE" id="PS50217"/>
    </source>
</evidence>
<evidence type="ECO:0000313" key="4">
    <source>
        <dbReference type="EMBL" id="KAK4542738.1"/>
    </source>
</evidence>
<dbReference type="Proteomes" id="UP001324427">
    <property type="component" value="Unassembled WGS sequence"/>
</dbReference>
<accession>A0AAV9JD61</accession>
<feature type="compositionally biased region" description="Polar residues" evidence="2">
    <location>
        <begin position="50"/>
        <end position="68"/>
    </location>
</feature>
<dbReference type="Pfam" id="PF00170">
    <property type="entry name" value="bZIP_1"/>
    <property type="match status" value="1"/>
</dbReference>
<dbReference type="AlphaFoldDB" id="A0AAV9JD61"/>
<feature type="region of interest" description="Disordered" evidence="2">
    <location>
        <begin position="50"/>
        <end position="102"/>
    </location>
</feature>
<proteinExistence type="predicted"/>
<comment type="caution">
    <text evidence="4">The sequence shown here is derived from an EMBL/GenBank/DDBJ whole genome shotgun (WGS) entry which is preliminary data.</text>
</comment>
<dbReference type="InterPro" id="IPR004827">
    <property type="entry name" value="bZIP"/>
</dbReference>
<dbReference type="SMART" id="SM00338">
    <property type="entry name" value="BRLZ"/>
    <property type="match status" value="1"/>
</dbReference>
<keyword evidence="1" id="KW-0175">Coiled coil</keyword>
<evidence type="ECO:0000256" key="1">
    <source>
        <dbReference type="SAM" id="Coils"/>
    </source>
</evidence>
<dbReference type="Gene3D" id="1.20.5.170">
    <property type="match status" value="1"/>
</dbReference>
<sequence length="176" mass="19759">MAMFKLSQDMSTVVNDDDLYQLLTQLPDYDCAQGWGQLMAYPMNAEVSAGSSIASPTQSGRLGSSSIPDDSMLHSPHMPNQYNPPHAPQYSEPSISHCPKRKEQNRFAQRAFRERQRRRITESEVELEKLRSVNGQLQTTNKKLESDLAGLQQEIMMHFERVHGVGGLTTSPRPVG</sequence>